<evidence type="ECO:0000313" key="4">
    <source>
        <dbReference type="EMBL" id="REK72222.1"/>
    </source>
</evidence>
<dbReference type="Gene3D" id="3.40.640.10">
    <property type="entry name" value="Type I PLP-dependent aspartate aminotransferase-like (Major domain)"/>
    <property type="match status" value="1"/>
</dbReference>
<dbReference type="AlphaFoldDB" id="A0A371P8J8"/>
<evidence type="ECO:0000256" key="1">
    <source>
        <dbReference type="ARBA" id="ARBA00001933"/>
    </source>
</evidence>
<protein>
    <submittedName>
        <fullName evidence="4">Aminotransferase class III-fold pyridoxal phosphate-dependent enzyme</fullName>
    </submittedName>
</protein>
<keyword evidence="4" id="KW-0032">Aminotransferase</keyword>
<dbReference type="InterPro" id="IPR005814">
    <property type="entry name" value="Aminotrans_3"/>
</dbReference>
<keyword evidence="2 3" id="KW-0663">Pyridoxal phosphate</keyword>
<dbReference type="InterPro" id="IPR015421">
    <property type="entry name" value="PyrdxlP-dep_Trfase_major"/>
</dbReference>
<sequence>MSGPHPSDYRQHPLAQRAREVMPAGNTRTTVFVPPSPPFAVSGSGAWVTDQLGHRVIDCNNNYTALIHGHADRHVHAAVMDVIGTGTAFGLPTETEVALAEHLRQRTSIERWRFSNSGTEAVMTAIRGARAYTGRDVIVRFAGSYHGTTDAVADRAAPGVPRSIGASVVVVPQGDRRALDAALAEHADDLAAVLIDLMPNRAGLVPAEQDFVRHVREATTARGALLIVDEVISFRLAVGGLHRSYGIEPDLVTLGKVIGGGFPVGAVGGRADVMAVFDPTRGGAVGWGGTFSANPITMTAGLAALDCFGEDEVSRLNARGDALQGRLKDLGVAVSGRGSLLRIRESVDLGVLWWHLYRSGVLAGTNGLIALSTPMTDDDVATVADSVAVAVAQTKNEETGS</sequence>
<dbReference type="SUPFAM" id="SSF53383">
    <property type="entry name" value="PLP-dependent transferases"/>
    <property type="match status" value="1"/>
</dbReference>
<reference evidence="4 5" key="1">
    <citation type="submission" date="2018-08" db="EMBL/GenBank/DDBJ databases">
        <title>Aeromicrobium sp. M2KJ-4, whole genome shotgun sequence.</title>
        <authorList>
            <person name="Tuo L."/>
        </authorList>
    </citation>
    <scope>NUCLEOTIDE SEQUENCE [LARGE SCALE GENOMIC DNA]</scope>
    <source>
        <strain evidence="4 5">M2KJ-4</strain>
    </source>
</reference>
<dbReference type="InterPro" id="IPR015424">
    <property type="entry name" value="PyrdxlP-dep_Trfase"/>
</dbReference>
<comment type="similarity">
    <text evidence="3">Belongs to the class-III pyridoxal-phosphate-dependent aminotransferase family.</text>
</comment>
<comment type="caution">
    <text evidence="4">The sequence shown here is derived from an EMBL/GenBank/DDBJ whole genome shotgun (WGS) entry which is preliminary data.</text>
</comment>
<dbReference type="PANTHER" id="PTHR43713">
    <property type="entry name" value="GLUTAMATE-1-SEMIALDEHYDE 2,1-AMINOMUTASE"/>
    <property type="match status" value="1"/>
</dbReference>
<dbReference type="PANTHER" id="PTHR43713:SF3">
    <property type="entry name" value="GLUTAMATE-1-SEMIALDEHYDE 2,1-AMINOMUTASE 1, CHLOROPLASTIC-RELATED"/>
    <property type="match status" value="1"/>
</dbReference>
<organism evidence="4 5">
    <name type="scientific">Aeromicrobium endophyticum</name>
    <dbReference type="NCBI Taxonomy" id="2292704"/>
    <lineage>
        <taxon>Bacteria</taxon>
        <taxon>Bacillati</taxon>
        <taxon>Actinomycetota</taxon>
        <taxon>Actinomycetes</taxon>
        <taxon>Propionibacteriales</taxon>
        <taxon>Nocardioidaceae</taxon>
        <taxon>Aeromicrobium</taxon>
    </lineage>
</organism>
<dbReference type="InterPro" id="IPR015422">
    <property type="entry name" value="PyrdxlP-dep_Trfase_small"/>
</dbReference>
<keyword evidence="5" id="KW-1185">Reference proteome</keyword>
<dbReference type="Gene3D" id="3.90.1150.10">
    <property type="entry name" value="Aspartate Aminotransferase, domain 1"/>
    <property type="match status" value="1"/>
</dbReference>
<keyword evidence="4" id="KW-0808">Transferase</keyword>
<dbReference type="RefSeq" id="WP_119702355.1">
    <property type="nucleotide sequence ID" value="NZ_JBHSOI010000001.1"/>
</dbReference>
<dbReference type="EMBL" id="QUBR01000001">
    <property type="protein sequence ID" value="REK72222.1"/>
    <property type="molecule type" value="Genomic_DNA"/>
</dbReference>
<proteinExistence type="inferred from homology"/>
<dbReference type="OrthoDB" id="4510254at2"/>
<dbReference type="Pfam" id="PF00202">
    <property type="entry name" value="Aminotran_3"/>
    <property type="match status" value="1"/>
</dbReference>
<name>A0A371P8J8_9ACTN</name>
<dbReference type="GO" id="GO:0008483">
    <property type="term" value="F:transaminase activity"/>
    <property type="evidence" value="ECO:0007669"/>
    <property type="project" value="UniProtKB-KW"/>
</dbReference>
<evidence type="ECO:0000256" key="2">
    <source>
        <dbReference type="ARBA" id="ARBA00022898"/>
    </source>
</evidence>
<evidence type="ECO:0000313" key="5">
    <source>
        <dbReference type="Proteomes" id="UP000265581"/>
    </source>
</evidence>
<evidence type="ECO:0000256" key="3">
    <source>
        <dbReference type="RuleBase" id="RU003560"/>
    </source>
</evidence>
<accession>A0A371P8J8</accession>
<dbReference type="Proteomes" id="UP000265581">
    <property type="component" value="Unassembled WGS sequence"/>
</dbReference>
<gene>
    <name evidence="4" type="ORF">DX116_00810</name>
</gene>
<dbReference type="GO" id="GO:0030170">
    <property type="term" value="F:pyridoxal phosphate binding"/>
    <property type="evidence" value="ECO:0007669"/>
    <property type="project" value="InterPro"/>
</dbReference>
<comment type="cofactor">
    <cofactor evidence="1">
        <name>pyridoxal 5'-phosphate</name>
        <dbReference type="ChEBI" id="CHEBI:597326"/>
    </cofactor>
</comment>